<feature type="region of interest" description="Disordered" evidence="1">
    <location>
        <begin position="78"/>
        <end position="97"/>
    </location>
</feature>
<reference evidence="2" key="1">
    <citation type="submission" date="2017-09" db="EMBL/GenBank/DDBJ databases">
        <title>Polyketide synthases of a Diaporthe helianthi virulent isolate.</title>
        <authorList>
            <person name="Baroncelli R."/>
        </authorList>
    </citation>
    <scope>NUCLEOTIDE SEQUENCE [LARGE SCALE GENOMIC DNA]</scope>
    <source>
        <strain evidence="2">7/96</strain>
    </source>
</reference>
<evidence type="ECO:0000256" key="1">
    <source>
        <dbReference type="SAM" id="MobiDB-lite"/>
    </source>
</evidence>
<gene>
    <name evidence="2" type="ORF">DHEL01_v206853</name>
</gene>
<comment type="caution">
    <text evidence="2">The sequence shown here is derived from an EMBL/GenBank/DDBJ whole genome shotgun (WGS) entry which is preliminary data.</text>
</comment>
<dbReference type="EMBL" id="MAVT02000582">
    <property type="protein sequence ID" value="POS74751.1"/>
    <property type="molecule type" value="Genomic_DNA"/>
</dbReference>
<name>A0A2P5HWY0_DIAHE</name>
<keyword evidence="3" id="KW-1185">Reference proteome</keyword>
<organism evidence="2 3">
    <name type="scientific">Diaporthe helianthi</name>
    <dbReference type="NCBI Taxonomy" id="158607"/>
    <lineage>
        <taxon>Eukaryota</taxon>
        <taxon>Fungi</taxon>
        <taxon>Dikarya</taxon>
        <taxon>Ascomycota</taxon>
        <taxon>Pezizomycotina</taxon>
        <taxon>Sordariomycetes</taxon>
        <taxon>Sordariomycetidae</taxon>
        <taxon>Diaporthales</taxon>
        <taxon>Diaporthaceae</taxon>
        <taxon>Diaporthe</taxon>
    </lineage>
</organism>
<dbReference type="InParanoid" id="A0A2P5HWY0"/>
<evidence type="ECO:0000313" key="2">
    <source>
        <dbReference type="EMBL" id="POS74751.1"/>
    </source>
</evidence>
<accession>A0A2P5HWY0</accession>
<protein>
    <submittedName>
        <fullName evidence="2">Uncharacterized protein</fullName>
    </submittedName>
</protein>
<evidence type="ECO:0000313" key="3">
    <source>
        <dbReference type="Proteomes" id="UP000094444"/>
    </source>
</evidence>
<dbReference type="AlphaFoldDB" id="A0A2P5HWY0"/>
<proteinExistence type="predicted"/>
<sequence>MRDNLDRLSETVLILTRQNKSLQEGHCFKEDSVSNSEKDEFLSTADPEEDLLRAASRIQRKKASTDLRSEIGERVATDSESLDQPLVKNQGQHKDEAAAEIPGLKSEISALQAKLDSAQHHILHHSGNLGALVICEDVKSEFKSIVSAIQTWITTCVVPAFSNPKQCFQAFQCTRKIRGQDARLNLSRARNQDFRATSKFRGADDNVILVMIFDLLVEMVFSAEVIYGDNQLQREIDVTKQLGDAMRLNSGSSKSLYNSRRWMSEAVTAILSRNETQARRADFCRELAGSIIRGIGLPALLGHSSQIALEDAESFLLQEVVVPAVDLGDKMAYAIDKYSLGVPSYWTEPCMFQAEFLRDLPNLDCKNFGQGSPRFKLEQMRRTFSEDEIRCHLRAICPAIPALLLTEASDKEWGPCTILVKQQVWVSWQPKEESPQQPREKGYFWFLYHKDQMSAGVGKE</sequence>
<dbReference type="STRING" id="158607.A0A2P5HWY0"/>
<dbReference type="OrthoDB" id="4755094at2759"/>
<dbReference type="Proteomes" id="UP000094444">
    <property type="component" value="Unassembled WGS sequence"/>
</dbReference>